<protein>
    <recommendedName>
        <fullName evidence="5">50S ribosomal protein L37Ae</fullName>
    </recommendedName>
</protein>
<comment type="similarity">
    <text evidence="1">Belongs to the eukaryotic ribosomal protein eL43 family.</text>
</comment>
<keyword evidence="3 6" id="KW-0689">Ribosomal protein</keyword>
<accession>A0A075I035</accession>
<dbReference type="Pfam" id="PF01780">
    <property type="entry name" value="Ribosomal_L37ae"/>
    <property type="match status" value="1"/>
</dbReference>
<gene>
    <name evidence="6" type="primary">RP-L37Ae</name>
    <name evidence="6" type="synonym">RPL37A</name>
</gene>
<dbReference type="InterPro" id="IPR050522">
    <property type="entry name" value="Ribosomal_protein_eL43"/>
</dbReference>
<dbReference type="PANTHER" id="PTHR48129">
    <property type="entry name" value="60S RIBOSOMAL PROTEIN L37A"/>
    <property type="match status" value="1"/>
</dbReference>
<sequence length="71" mass="8060">MARKTKTTTQFGAKFGSSVRKKYTKATTNLRQKRNCPECNSIKFKRVAIGIWACDKCEYKVADSAYETTTV</sequence>
<dbReference type="PANTHER" id="PTHR48129:SF1">
    <property type="entry name" value="LARGE RIBOSOMAL SUBUNIT PROTEIN EL43"/>
    <property type="match status" value="1"/>
</dbReference>
<evidence type="ECO:0000256" key="3">
    <source>
        <dbReference type="ARBA" id="ARBA00022980"/>
    </source>
</evidence>
<evidence type="ECO:0000256" key="5">
    <source>
        <dbReference type="ARBA" id="ARBA00035383"/>
    </source>
</evidence>
<proteinExistence type="inferred from homology"/>
<keyword evidence="4" id="KW-0687">Ribonucleoprotein</keyword>
<dbReference type="InterPro" id="IPR011331">
    <property type="entry name" value="Ribosomal_eL37/eL43"/>
</dbReference>
<name>A0A075I035_9ARCH</name>
<dbReference type="GO" id="GO:1990904">
    <property type="term" value="C:ribonucleoprotein complex"/>
    <property type="evidence" value="ECO:0007669"/>
    <property type="project" value="UniProtKB-KW"/>
</dbReference>
<evidence type="ECO:0000256" key="2">
    <source>
        <dbReference type="ARBA" id="ARBA00022884"/>
    </source>
</evidence>
<evidence type="ECO:0000256" key="4">
    <source>
        <dbReference type="ARBA" id="ARBA00023274"/>
    </source>
</evidence>
<dbReference type="GO" id="GO:0006412">
    <property type="term" value="P:translation"/>
    <property type="evidence" value="ECO:0007669"/>
    <property type="project" value="InterPro"/>
</dbReference>
<dbReference type="SUPFAM" id="SSF57829">
    <property type="entry name" value="Zn-binding ribosomal proteins"/>
    <property type="match status" value="1"/>
</dbReference>
<dbReference type="GO" id="GO:0003723">
    <property type="term" value="F:RNA binding"/>
    <property type="evidence" value="ECO:0007669"/>
    <property type="project" value="UniProtKB-KW"/>
</dbReference>
<keyword evidence="2" id="KW-0694">RNA-binding</keyword>
<dbReference type="GO" id="GO:0005840">
    <property type="term" value="C:ribosome"/>
    <property type="evidence" value="ECO:0007669"/>
    <property type="project" value="UniProtKB-KW"/>
</dbReference>
<organism evidence="6">
    <name type="scientific">uncultured marine thaumarchaeote KM3_86_F11</name>
    <dbReference type="NCBI Taxonomy" id="1456322"/>
    <lineage>
        <taxon>Archaea</taxon>
        <taxon>Nitrososphaerota</taxon>
        <taxon>environmental samples</taxon>
    </lineage>
</organism>
<dbReference type="Gene3D" id="2.20.25.30">
    <property type="match status" value="1"/>
</dbReference>
<evidence type="ECO:0000313" key="6">
    <source>
        <dbReference type="EMBL" id="AIF19393.1"/>
    </source>
</evidence>
<evidence type="ECO:0000256" key="1">
    <source>
        <dbReference type="ARBA" id="ARBA00008672"/>
    </source>
</evidence>
<dbReference type="AlphaFoldDB" id="A0A075I035"/>
<dbReference type="EMBL" id="KF901136">
    <property type="protein sequence ID" value="AIF19393.1"/>
    <property type="molecule type" value="Genomic_DNA"/>
</dbReference>
<reference evidence="6" key="1">
    <citation type="journal article" date="2014" name="Genome Biol. Evol.">
        <title>Pangenome evidence for extensive interdomain horizontal transfer affecting lineage core and shell genes in uncultured planktonic thaumarchaeota and euryarchaeota.</title>
        <authorList>
            <person name="Deschamps P."/>
            <person name="Zivanovic Y."/>
            <person name="Moreira D."/>
            <person name="Rodriguez-Valera F."/>
            <person name="Lopez-Garcia P."/>
        </authorList>
    </citation>
    <scope>NUCLEOTIDE SEQUENCE</scope>
</reference>
<dbReference type="InterPro" id="IPR002674">
    <property type="entry name" value="Ribosomal_eL43"/>
</dbReference>
<dbReference type="InterPro" id="IPR011332">
    <property type="entry name" value="Ribosomal_zn-bd"/>
</dbReference>
<dbReference type="GO" id="GO:0003735">
    <property type="term" value="F:structural constituent of ribosome"/>
    <property type="evidence" value="ECO:0007669"/>
    <property type="project" value="InterPro"/>
</dbReference>